<comment type="caution">
    <text evidence="2">The sequence shown here is derived from an EMBL/GenBank/DDBJ whole genome shotgun (WGS) entry which is preliminary data.</text>
</comment>
<dbReference type="Proteomes" id="UP000433101">
    <property type="component" value="Unassembled WGS sequence"/>
</dbReference>
<dbReference type="EMBL" id="WUMV01000011">
    <property type="protein sequence ID" value="MXN67476.1"/>
    <property type="molecule type" value="Genomic_DNA"/>
</dbReference>
<accession>A0A7X3LYQ5</accession>
<keyword evidence="1" id="KW-0812">Transmembrane</keyword>
<organism evidence="2 3">
    <name type="scientific">Stappia sediminis</name>
    <dbReference type="NCBI Taxonomy" id="2692190"/>
    <lineage>
        <taxon>Bacteria</taxon>
        <taxon>Pseudomonadati</taxon>
        <taxon>Pseudomonadota</taxon>
        <taxon>Alphaproteobacteria</taxon>
        <taxon>Hyphomicrobiales</taxon>
        <taxon>Stappiaceae</taxon>
        <taxon>Stappia</taxon>
    </lineage>
</organism>
<dbReference type="AlphaFoldDB" id="A0A7X3LYQ5"/>
<protein>
    <submittedName>
        <fullName evidence="2">Uncharacterized protein</fullName>
    </submittedName>
</protein>
<name>A0A7X3LYQ5_9HYPH</name>
<feature type="transmembrane region" description="Helical" evidence="1">
    <location>
        <begin position="12"/>
        <end position="30"/>
    </location>
</feature>
<proteinExistence type="predicted"/>
<feature type="transmembrane region" description="Helical" evidence="1">
    <location>
        <begin position="42"/>
        <end position="59"/>
    </location>
</feature>
<keyword evidence="3" id="KW-1185">Reference proteome</keyword>
<keyword evidence="1" id="KW-1133">Transmembrane helix</keyword>
<sequence length="187" mass="20592">MVDLTNSLSLENQYSAVGLGLNLAAVSYILTHFDGNLTMNKSLLFGIFLIISTFNAAIAETTIETLNGSLTVRELSEEFRVEILVDERPLYYQDDARYGFVAKTYNVYESVGVAIIGFSSGGSGCPAIYRIVDLTFGSPILSQQFGSCSDTPIFQIVEGKIQIDFPAFGEVPAERWVYSDSKLKQVR</sequence>
<keyword evidence="1" id="KW-0472">Membrane</keyword>
<evidence type="ECO:0000313" key="3">
    <source>
        <dbReference type="Proteomes" id="UP000433101"/>
    </source>
</evidence>
<reference evidence="2 3" key="1">
    <citation type="submission" date="2019-12" db="EMBL/GenBank/DDBJ databases">
        <authorList>
            <person name="Li M."/>
        </authorList>
    </citation>
    <scope>NUCLEOTIDE SEQUENCE [LARGE SCALE GENOMIC DNA]</scope>
    <source>
        <strain evidence="2 3">GBMRC 2046</strain>
    </source>
</reference>
<evidence type="ECO:0000256" key="1">
    <source>
        <dbReference type="SAM" id="Phobius"/>
    </source>
</evidence>
<evidence type="ECO:0000313" key="2">
    <source>
        <dbReference type="EMBL" id="MXN67476.1"/>
    </source>
</evidence>
<gene>
    <name evidence="2" type="ORF">GR183_21425</name>
</gene>
<dbReference type="RefSeq" id="WP_208999955.1">
    <property type="nucleotide sequence ID" value="NZ_WUMV01000011.1"/>
</dbReference>